<accession>A0A0B7MVW0</accession>
<dbReference type="CDD" id="cd20558">
    <property type="entry name" value="CYCLIN_ScPCL7-like"/>
    <property type="match status" value="1"/>
</dbReference>
<dbReference type="GO" id="GO:0016538">
    <property type="term" value="F:cyclin-dependent protein serine/threonine kinase regulator activity"/>
    <property type="evidence" value="ECO:0007669"/>
    <property type="project" value="TreeGrafter"/>
</dbReference>
<evidence type="ECO:0000313" key="3">
    <source>
        <dbReference type="EMBL" id="CEP09267.1"/>
    </source>
</evidence>
<dbReference type="AlphaFoldDB" id="A0A0B7MVW0"/>
<evidence type="ECO:0000313" key="4">
    <source>
        <dbReference type="Proteomes" id="UP000054107"/>
    </source>
</evidence>
<dbReference type="Gene3D" id="1.10.472.10">
    <property type="entry name" value="Cyclin-like"/>
    <property type="match status" value="1"/>
</dbReference>
<dbReference type="InterPro" id="IPR013922">
    <property type="entry name" value="Cyclin_PHO80-like"/>
</dbReference>
<reference evidence="3 4" key="1">
    <citation type="submission" date="2014-09" db="EMBL/GenBank/DDBJ databases">
        <authorList>
            <person name="Ellenberger Sabrina"/>
        </authorList>
    </citation>
    <scope>NUCLEOTIDE SEQUENCE [LARGE SCALE GENOMIC DNA]</scope>
    <source>
        <strain evidence="3 4">CBS 412.66</strain>
    </source>
</reference>
<dbReference type="GO" id="GO:0000307">
    <property type="term" value="C:cyclin-dependent protein kinase holoenzyme complex"/>
    <property type="evidence" value="ECO:0007669"/>
    <property type="project" value="TreeGrafter"/>
</dbReference>
<dbReference type="Proteomes" id="UP000054107">
    <property type="component" value="Unassembled WGS sequence"/>
</dbReference>
<dbReference type="GO" id="GO:0005634">
    <property type="term" value="C:nucleus"/>
    <property type="evidence" value="ECO:0007669"/>
    <property type="project" value="TreeGrafter"/>
</dbReference>
<dbReference type="EMBL" id="LN721303">
    <property type="protein sequence ID" value="CEP09267.1"/>
    <property type="molecule type" value="Genomic_DNA"/>
</dbReference>
<proteinExistence type="inferred from homology"/>
<evidence type="ECO:0000256" key="2">
    <source>
        <dbReference type="PIRNR" id="PIRNR027110"/>
    </source>
</evidence>
<dbReference type="PANTHER" id="PTHR15615">
    <property type="match status" value="1"/>
</dbReference>
<dbReference type="PIRSF" id="PIRSF027110">
    <property type="entry name" value="PREG"/>
    <property type="match status" value="1"/>
</dbReference>
<gene>
    <name evidence="3" type="primary">PARPA_02744.1 scaffold 5218</name>
</gene>
<protein>
    <recommendedName>
        <fullName evidence="2">Cyclin</fullName>
    </recommendedName>
</protein>
<dbReference type="GO" id="GO:0019901">
    <property type="term" value="F:protein kinase binding"/>
    <property type="evidence" value="ECO:0007669"/>
    <property type="project" value="UniProtKB-UniRule"/>
</dbReference>
<organism evidence="3 4">
    <name type="scientific">Parasitella parasitica</name>
    <dbReference type="NCBI Taxonomy" id="35722"/>
    <lineage>
        <taxon>Eukaryota</taxon>
        <taxon>Fungi</taxon>
        <taxon>Fungi incertae sedis</taxon>
        <taxon>Mucoromycota</taxon>
        <taxon>Mucoromycotina</taxon>
        <taxon>Mucoromycetes</taxon>
        <taxon>Mucorales</taxon>
        <taxon>Mucorineae</taxon>
        <taxon>Mucoraceae</taxon>
        <taxon>Parasitella</taxon>
    </lineage>
</organism>
<dbReference type="STRING" id="35722.A0A0B7MVW0"/>
<keyword evidence="4" id="KW-1185">Reference proteome</keyword>
<name>A0A0B7MVW0_9FUNG</name>
<sequence>MVNKSLLSRQPSSLLATTSPKFDLANFPVTETINMLTCLLKKITTANDSLQQKQTNYKYFHARSLPSIDINSYLLRILKYCPCANECFLSLLVYFDRMSQNKLDPLRIDSYNIHRLIIAGVMISNKFFCDVFYTNARYAKVGGLPVKELNSLELEFLRMNDYNIYIPLEQLQQYGDQLLMHTIREKDAQLKNKQRLYMDKFHQHQQKQPGLRHHIG</sequence>
<dbReference type="InterPro" id="IPR012389">
    <property type="entry name" value="Cyclin_P/U"/>
</dbReference>
<evidence type="ECO:0000256" key="1">
    <source>
        <dbReference type="ARBA" id="ARBA00023127"/>
    </source>
</evidence>
<dbReference type="PANTHER" id="PTHR15615:SF94">
    <property type="entry name" value="PHO85 CYCLIN-6-RELATED"/>
    <property type="match status" value="1"/>
</dbReference>
<comment type="similarity">
    <text evidence="2">Belongs to the cyclin family.</text>
</comment>
<dbReference type="GO" id="GO:0051301">
    <property type="term" value="P:cell division"/>
    <property type="evidence" value="ECO:0007669"/>
    <property type="project" value="UniProtKB-UniRule"/>
</dbReference>
<dbReference type="Pfam" id="PF08613">
    <property type="entry name" value="Cyclin"/>
    <property type="match status" value="1"/>
</dbReference>
<keyword evidence="1 2" id="KW-0195">Cyclin</keyword>
<dbReference type="OrthoDB" id="1060854at2759"/>